<dbReference type="InterPro" id="IPR003018">
    <property type="entry name" value="GAF"/>
</dbReference>
<evidence type="ECO:0000313" key="3">
    <source>
        <dbReference type="EMBL" id="QDY43974.1"/>
    </source>
</evidence>
<dbReference type="InterPro" id="IPR000160">
    <property type="entry name" value="GGDEF_dom"/>
</dbReference>
<dbReference type="RefSeq" id="WP_145891144.1">
    <property type="nucleotide sequence ID" value="NZ_CP032703.1"/>
</dbReference>
<geneLocation type="plasmid" evidence="3 4">
    <name>unnamed1</name>
</geneLocation>
<dbReference type="SUPFAM" id="SSF55781">
    <property type="entry name" value="GAF domain-like"/>
    <property type="match status" value="1"/>
</dbReference>
<dbReference type="PANTHER" id="PTHR43102">
    <property type="entry name" value="SLR1143 PROTEIN"/>
    <property type="match status" value="1"/>
</dbReference>
<dbReference type="SUPFAM" id="SSF55073">
    <property type="entry name" value="Nucleotide cyclase"/>
    <property type="match status" value="1"/>
</dbReference>
<evidence type="ECO:0000313" key="4">
    <source>
        <dbReference type="Proteomes" id="UP000319411"/>
    </source>
</evidence>
<dbReference type="KEGG" id="pdis:D8B20_18820"/>
<dbReference type="Gene3D" id="3.30.450.40">
    <property type="match status" value="1"/>
</dbReference>
<organism evidence="3 4">
    <name type="scientific">Candidatus Pantoea soli</name>
    <dbReference type="NCBI Taxonomy" id="3098669"/>
    <lineage>
        <taxon>Bacteria</taxon>
        <taxon>Pseudomonadati</taxon>
        <taxon>Pseudomonadota</taxon>
        <taxon>Gammaproteobacteria</taxon>
        <taxon>Enterobacterales</taxon>
        <taxon>Erwiniaceae</taxon>
        <taxon>Pantoea</taxon>
    </lineage>
</organism>
<dbReference type="InterPro" id="IPR029016">
    <property type="entry name" value="GAF-like_dom_sf"/>
</dbReference>
<keyword evidence="4" id="KW-1185">Reference proteome</keyword>
<dbReference type="EMBL" id="CP032703">
    <property type="protein sequence ID" value="QDY43974.1"/>
    <property type="molecule type" value="Genomic_DNA"/>
</dbReference>
<dbReference type="SMART" id="SM00267">
    <property type="entry name" value="GGDEF"/>
    <property type="match status" value="1"/>
</dbReference>
<dbReference type="InterPro" id="IPR043128">
    <property type="entry name" value="Rev_trsase/Diguanyl_cyclase"/>
</dbReference>
<feature type="region of interest" description="Disordered" evidence="1">
    <location>
        <begin position="309"/>
        <end position="331"/>
    </location>
</feature>
<dbReference type="PROSITE" id="PS50887">
    <property type="entry name" value="GGDEF"/>
    <property type="match status" value="1"/>
</dbReference>
<dbReference type="Gene3D" id="3.30.70.270">
    <property type="match status" value="1"/>
</dbReference>
<dbReference type="InterPro" id="IPR029787">
    <property type="entry name" value="Nucleotide_cyclase"/>
</dbReference>
<dbReference type="NCBIfam" id="TIGR00254">
    <property type="entry name" value="GGDEF"/>
    <property type="match status" value="1"/>
</dbReference>
<protein>
    <submittedName>
        <fullName evidence="3">Sensor domain-containing diguanylate cyclase</fullName>
    </submittedName>
</protein>
<proteinExistence type="predicted"/>
<evidence type="ECO:0000259" key="2">
    <source>
        <dbReference type="PROSITE" id="PS50887"/>
    </source>
</evidence>
<dbReference type="Pfam" id="PF00990">
    <property type="entry name" value="GGDEF"/>
    <property type="match status" value="1"/>
</dbReference>
<reference evidence="3 4" key="1">
    <citation type="submission" date="2018-10" db="EMBL/GenBank/DDBJ databases">
        <title>Genome Sequencing of Pantoea dispersa DSM 32899.</title>
        <authorList>
            <person name="Nawrath M."/>
            <person name="Ottenheim C."/>
            <person name="Wilm A."/>
            <person name="Zimmermann W."/>
            <person name="Wu J.C."/>
        </authorList>
    </citation>
    <scope>NUCLEOTIDE SEQUENCE [LARGE SCALE GENOMIC DNA]</scope>
    <source>
        <strain evidence="3 4">DSM 32899</strain>
        <plasmid evidence="3 4">unnamed1</plasmid>
    </source>
</reference>
<dbReference type="AlphaFoldDB" id="A0A518XIF0"/>
<name>A0A518XIF0_9GAMM</name>
<dbReference type="CDD" id="cd01949">
    <property type="entry name" value="GGDEF"/>
    <property type="match status" value="1"/>
</dbReference>
<dbReference type="Proteomes" id="UP000319411">
    <property type="component" value="Plasmid unnamed1"/>
</dbReference>
<sequence>MKLPGLPENEEARLKSLYMIDLLDTRDDERFERLTRISQKLFQVPIAVINLIDRERQWALACQGLAGRELPRDISFCAHAILQDEPLILNDARQDARFSDNPLVTQAPFIRFYAGYPVRLPDGEVAGTLCLAGSEPRDFSAEDIAAMKDIASIVEDEFEVINMAMTDSLTELRNRRGFYNIGEKRFRELQQAGTAFSILYFDLDKFKPINDLWGHAEGDAVLKVFADQLRQLQGPQDVAGRIGGDEFAVLIADSHEAVAFQQKLRDSINAYNASSGKPYNINFSYGVLSSSAGTYGSLMEMIKESDTVMYSEKRRKNPGGTASGPRTPDAS</sequence>
<keyword evidence="3" id="KW-0614">Plasmid</keyword>
<feature type="domain" description="GGDEF" evidence="2">
    <location>
        <begin position="194"/>
        <end position="328"/>
    </location>
</feature>
<dbReference type="PANTHER" id="PTHR43102:SF2">
    <property type="entry name" value="GAF DOMAIN-CONTAINING PROTEIN"/>
    <property type="match status" value="1"/>
</dbReference>
<dbReference type="OrthoDB" id="9812358at2"/>
<dbReference type="SMART" id="SM00065">
    <property type="entry name" value="GAF"/>
    <property type="match status" value="1"/>
</dbReference>
<evidence type="ECO:0000256" key="1">
    <source>
        <dbReference type="SAM" id="MobiDB-lite"/>
    </source>
</evidence>
<dbReference type="Pfam" id="PF01590">
    <property type="entry name" value="GAF"/>
    <property type="match status" value="1"/>
</dbReference>
<gene>
    <name evidence="3" type="ORF">D8B20_18820</name>
</gene>
<accession>A0A518XIF0</accession>